<gene>
    <name evidence="3" type="ORF">QE109_02600</name>
</gene>
<feature type="transmembrane region" description="Helical" evidence="1">
    <location>
        <begin position="60"/>
        <end position="80"/>
    </location>
</feature>
<keyword evidence="1" id="KW-0812">Transmembrane</keyword>
<dbReference type="Pfam" id="PF14501">
    <property type="entry name" value="HATPase_c_5"/>
    <property type="match status" value="1"/>
</dbReference>
<dbReference type="EMBL" id="JARYZI010000001">
    <property type="protein sequence ID" value="MDH8677018.1"/>
    <property type="molecule type" value="Genomic_DNA"/>
</dbReference>
<name>A0ABT6N9D1_9FIRM</name>
<feature type="transmembrane region" description="Helical" evidence="1">
    <location>
        <begin position="92"/>
        <end position="111"/>
    </location>
</feature>
<keyword evidence="1" id="KW-1133">Transmembrane helix</keyword>
<dbReference type="CDD" id="cd16935">
    <property type="entry name" value="HATPase_AgrC-ComD-like"/>
    <property type="match status" value="1"/>
</dbReference>
<feature type="transmembrane region" description="Helical" evidence="1">
    <location>
        <begin position="123"/>
        <end position="144"/>
    </location>
</feature>
<evidence type="ECO:0000259" key="2">
    <source>
        <dbReference type="Pfam" id="PF14501"/>
    </source>
</evidence>
<evidence type="ECO:0000313" key="3">
    <source>
        <dbReference type="EMBL" id="MDH8677018.1"/>
    </source>
</evidence>
<protein>
    <submittedName>
        <fullName evidence="3">GHKL domain-containing protein</fullName>
    </submittedName>
</protein>
<feature type="domain" description="Sensor histidine kinase NatK-like C-terminal" evidence="2">
    <location>
        <begin position="329"/>
        <end position="433"/>
    </location>
</feature>
<comment type="caution">
    <text evidence="3">The sequence shown here is derived from an EMBL/GenBank/DDBJ whole genome shotgun (WGS) entry which is preliminary data.</text>
</comment>
<dbReference type="InterPro" id="IPR032834">
    <property type="entry name" value="NatK-like_C"/>
</dbReference>
<feature type="transmembrane region" description="Helical" evidence="1">
    <location>
        <begin position="194"/>
        <end position="212"/>
    </location>
</feature>
<evidence type="ECO:0000313" key="4">
    <source>
        <dbReference type="Proteomes" id="UP001158045"/>
    </source>
</evidence>
<dbReference type="SUPFAM" id="SSF55874">
    <property type="entry name" value="ATPase domain of HSP90 chaperone/DNA topoisomerase II/histidine kinase"/>
    <property type="match status" value="1"/>
</dbReference>
<keyword evidence="1" id="KW-0472">Membrane</keyword>
<evidence type="ECO:0000256" key="1">
    <source>
        <dbReference type="SAM" id="Phobius"/>
    </source>
</evidence>
<accession>A0ABT6N9D1</accession>
<dbReference type="Gene3D" id="3.30.565.10">
    <property type="entry name" value="Histidine kinase-like ATPase, C-terminal domain"/>
    <property type="match status" value="1"/>
</dbReference>
<dbReference type="Proteomes" id="UP001158045">
    <property type="component" value="Unassembled WGS sequence"/>
</dbReference>
<dbReference type="InterPro" id="IPR036890">
    <property type="entry name" value="HATPase_C_sf"/>
</dbReference>
<organism evidence="3 4">
    <name type="scientific">Fusibacter bizertensis</name>
    <dbReference type="NCBI Taxonomy" id="1488331"/>
    <lineage>
        <taxon>Bacteria</taxon>
        <taxon>Bacillati</taxon>
        <taxon>Bacillota</taxon>
        <taxon>Clostridia</taxon>
        <taxon>Eubacteriales</taxon>
        <taxon>Eubacteriales Family XII. Incertae Sedis</taxon>
        <taxon>Fusibacter</taxon>
    </lineage>
</organism>
<keyword evidence="4" id="KW-1185">Reference proteome</keyword>
<feature type="transmembrane region" description="Helical" evidence="1">
    <location>
        <begin position="165"/>
        <end position="182"/>
    </location>
</feature>
<sequence length="438" mass="50664">MVDQYLEIPRLFTSIAESLACLIYIMPLKKRYTGFKHYLFLLLGPIVLTMVQLISGELPLIYWVPGMLTAMAVMYIYIWLVCDISKYDAGFLFIRAFILAEFAASLEWQIYYAILYVGVPHKIWLAGAIMVLVYSLVFTIGFWVDARKVFKDRKLGVTFKELLNALIIGIATFLMNNINFVMDNPFTDSNVRANLLYIRTLVDLSGLLILFASNEQRREMNLNHELNAINDILHKHYDQYQASKDNIEVINRKYHDFKHQINQIRNEQDPVLKEKYLDEIDHSIRVYESSYDTGNTVVDTILTGKGITCFENDITLSCVVNGKLLDFMYVMDICSVFGNAIDNCIESVKKIDDLQKRIIRVAVFSKNGFLMMRFENYFEEDIIFRDGLPVTTKSDMHYHGYGIKSIKKTIEGYNGNLSISTDNNWFVMKILIPLPSEE</sequence>
<reference evidence="3 4" key="1">
    <citation type="submission" date="2023-04" db="EMBL/GenBank/DDBJ databases">
        <title>Fusibacter bizertensis strain WBS, isolated from littoral bottom sediments of the Arctic seas - biochemical and genomic analysis.</title>
        <authorList>
            <person name="Brioukhanov A.L."/>
        </authorList>
    </citation>
    <scope>NUCLEOTIDE SEQUENCE [LARGE SCALE GENOMIC DNA]</scope>
    <source>
        <strain evidence="3 4">WBS</strain>
    </source>
</reference>
<dbReference type="RefSeq" id="WP_281092817.1">
    <property type="nucleotide sequence ID" value="NZ_JARYZI010000001.1"/>
</dbReference>
<feature type="transmembrane region" description="Helical" evidence="1">
    <location>
        <begin position="38"/>
        <end position="54"/>
    </location>
</feature>
<proteinExistence type="predicted"/>